<sequence>MDPKSNTVSETLLSALDCLTTDKQKHKFYRLIMESLLIDANTSSYLTTDEEETLAWLDDSTTDYWNSMNTLIDRLIAEEPGSFFTIADSLGYASAAITEQLGQRVGEFERRRDRARDVEEWEQYNDLSEQYNHRSLEERQFWELFTELAGDLHAFREITEAVQHEVDKLIFRLANEHPLYTWYLAQEIEKAHVMRLWTLREQGYIELDRLLHVRKRSSRRARSVESYLGAVDEYGKNVLAILHRLRSRALDFVYSTFGTMPTGPQEHQATVEESL</sequence>
<evidence type="ECO:0000313" key="1">
    <source>
        <dbReference type="EMBL" id="KAJ9663862.1"/>
    </source>
</evidence>
<dbReference type="EMBL" id="JAPDRQ010000006">
    <property type="protein sequence ID" value="KAJ9663862.1"/>
    <property type="molecule type" value="Genomic_DNA"/>
</dbReference>
<name>A0ACC3AJH0_9EURO</name>
<comment type="caution">
    <text evidence="1">The sequence shown here is derived from an EMBL/GenBank/DDBJ whole genome shotgun (WGS) entry which is preliminary data.</text>
</comment>
<protein>
    <submittedName>
        <fullName evidence="1">Uncharacterized protein</fullName>
    </submittedName>
</protein>
<evidence type="ECO:0000313" key="2">
    <source>
        <dbReference type="Proteomes" id="UP001172386"/>
    </source>
</evidence>
<organism evidence="1 2">
    <name type="scientific">Neophaeococcomyces mojaviensis</name>
    <dbReference type="NCBI Taxonomy" id="3383035"/>
    <lineage>
        <taxon>Eukaryota</taxon>
        <taxon>Fungi</taxon>
        <taxon>Dikarya</taxon>
        <taxon>Ascomycota</taxon>
        <taxon>Pezizomycotina</taxon>
        <taxon>Eurotiomycetes</taxon>
        <taxon>Chaetothyriomycetidae</taxon>
        <taxon>Chaetothyriales</taxon>
        <taxon>Chaetothyriales incertae sedis</taxon>
        <taxon>Neophaeococcomyces</taxon>
    </lineage>
</organism>
<accession>A0ACC3AJH0</accession>
<dbReference type="Proteomes" id="UP001172386">
    <property type="component" value="Unassembled WGS sequence"/>
</dbReference>
<reference evidence="1" key="1">
    <citation type="submission" date="2022-10" db="EMBL/GenBank/DDBJ databases">
        <title>Culturing micro-colonial fungi from biological soil crusts in the Mojave desert and describing Neophaeococcomyces mojavensis, and introducing the new genera and species Taxawa tesnikishii.</title>
        <authorList>
            <person name="Kurbessoian T."/>
            <person name="Stajich J.E."/>
        </authorList>
    </citation>
    <scope>NUCLEOTIDE SEQUENCE</scope>
    <source>
        <strain evidence="1">JES_112</strain>
    </source>
</reference>
<keyword evidence="2" id="KW-1185">Reference proteome</keyword>
<proteinExistence type="predicted"/>
<gene>
    <name evidence="1" type="ORF">H2198_000622</name>
</gene>